<name>A0ABS9DQX2_9ACTN</name>
<reference evidence="2" key="1">
    <citation type="submission" date="2022-01" db="EMBL/GenBank/DDBJ databases">
        <title>Gordonia xiamenensis sp. nov., isolated from surface seawater in Xiamen.</title>
        <authorList>
            <person name="He Y.F."/>
        </authorList>
    </citation>
    <scope>NUCLEOTIDE SEQUENCE</scope>
    <source>
        <strain evidence="2">GW1C4-4</strain>
    </source>
</reference>
<feature type="region of interest" description="Disordered" evidence="1">
    <location>
        <begin position="22"/>
        <end position="89"/>
    </location>
</feature>
<dbReference type="EMBL" id="JAKGCU010000023">
    <property type="protein sequence ID" value="MCF3940590.1"/>
    <property type="molecule type" value="Genomic_DNA"/>
</dbReference>
<sequence>MSNLPPEFESAKRRLFESLDRLGTTTARLQAHADRLEHERRERERAEQDRQESERLETQRQAALAQSEFEDRAEQAYRDSRRSGWLTSE</sequence>
<accession>A0ABS9DQX2</accession>
<proteinExistence type="predicted"/>
<evidence type="ECO:0000313" key="3">
    <source>
        <dbReference type="Proteomes" id="UP001108089"/>
    </source>
</evidence>
<organism evidence="2 3">
    <name type="scientific">Gordonia tangerina</name>
    <dbReference type="NCBI Taxonomy" id="2911060"/>
    <lineage>
        <taxon>Bacteria</taxon>
        <taxon>Bacillati</taxon>
        <taxon>Actinomycetota</taxon>
        <taxon>Actinomycetes</taxon>
        <taxon>Mycobacteriales</taxon>
        <taxon>Gordoniaceae</taxon>
        <taxon>Gordonia</taxon>
    </lineage>
</organism>
<feature type="compositionally biased region" description="Basic and acidic residues" evidence="1">
    <location>
        <begin position="31"/>
        <end position="58"/>
    </location>
</feature>
<keyword evidence="3" id="KW-1185">Reference proteome</keyword>
<evidence type="ECO:0000313" key="2">
    <source>
        <dbReference type="EMBL" id="MCF3940590.1"/>
    </source>
</evidence>
<feature type="compositionally biased region" description="Basic and acidic residues" evidence="1">
    <location>
        <begin position="69"/>
        <end position="82"/>
    </location>
</feature>
<dbReference type="Proteomes" id="UP001108089">
    <property type="component" value="Unassembled WGS sequence"/>
</dbReference>
<evidence type="ECO:0000256" key="1">
    <source>
        <dbReference type="SAM" id="MobiDB-lite"/>
    </source>
</evidence>
<protein>
    <submittedName>
        <fullName evidence="2">Uncharacterized protein</fullName>
    </submittedName>
</protein>
<comment type="caution">
    <text evidence="2">The sequence shown here is derived from an EMBL/GenBank/DDBJ whole genome shotgun (WGS) entry which is preliminary data.</text>
</comment>
<dbReference type="RefSeq" id="WP_235725329.1">
    <property type="nucleotide sequence ID" value="NZ_JAKGCU010000023.1"/>
</dbReference>
<gene>
    <name evidence="2" type="ORF">L1892_19655</name>
</gene>